<dbReference type="AlphaFoldDB" id="A0A2T5B3M1"/>
<dbReference type="GO" id="GO:0003700">
    <property type="term" value="F:DNA-binding transcription factor activity"/>
    <property type="evidence" value="ECO:0007669"/>
    <property type="project" value="TreeGrafter"/>
</dbReference>
<evidence type="ECO:0000256" key="2">
    <source>
        <dbReference type="SAM" id="MobiDB-lite"/>
    </source>
</evidence>
<dbReference type="EMBL" id="PZZZ01000006">
    <property type="protein sequence ID" value="PTM93585.1"/>
    <property type="molecule type" value="Genomic_DNA"/>
</dbReference>
<dbReference type="SUPFAM" id="SSF47413">
    <property type="entry name" value="lambda repressor-like DNA-binding domains"/>
    <property type="match status" value="1"/>
</dbReference>
<protein>
    <submittedName>
        <fullName evidence="4">XRE family transcriptional regulator</fullName>
    </submittedName>
</protein>
<dbReference type="InterPro" id="IPR011051">
    <property type="entry name" value="RmlC_Cupin_sf"/>
</dbReference>
<dbReference type="CDD" id="cd02209">
    <property type="entry name" value="cupin_XRE_C"/>
    <property type="match status" value="1"/>
</dbReference>
<dbReference type="PROSITE" id="PS50943">
    <property type="entry name" value="HTH_CROC1"/>
    <property type="match status" value="1"/>
</dbReference>
<dbReference type="PANTHER" id="PTHR46797:SF2">
    <property type="entry name" value="TRANSCRIPTIONAL REGULATOR"/>
    <property type="match status" value="1"/>
</dbReference>
<dbReference type="CDD" id="cd00093">
    <property type="entry name" value="HTH_XRE"/>
    <property type="match status" value="1"/>
</dbReference>
<dbReference type="SMART" id="SM00530">
    <property type="entry name" value="HTH_XRE"/>
    <property type="match status" value="1"/>
</dbReference>
<dbReference type="InterPro" id="IPR050807">
    <property type="entry name" value="TransReg_Diox_bact_type"/>
</dbReference>
<dbReference type="GO" id="GO:0005829">
    <property type="term" value="C:cytosol"/>
    <property type="evidence" value="ECO:0007669"/>
    <property type="project" value="TreeGrafter"/>
</dbReference>
<dbReference type="Pfam" id="PF07883">
    <property type="entry name" value="Cupin_2"/>
    <property type="match status" value="1"/>
</dbReference>
<name>A0A2T5B3M1_MYCDI</name>
<evidence type="ECO:0000256" key="1">
    <source>
        <dbReference type="ARBA" id="ARBA00023125"/>
    </source>
</evidence>
<sequence>MAKTKKGDIGTKTSVAPAPVKKAASAAAAPARPVPLTQDPHAVRDTREKVLEVAIGREVRAFRKKLGITVADLASATDISLGMLSKIENGITSPSLTTLQTLSRALGVPLTAFFRRFEEERNAVFVKGGEGVDVERRGTRAGHQYTLLGHIGSNTSGVVVEPYLITLSEDSDVFPTFQHDGMEFLYMLEGEVVYRHGSNLYRMLPGDSLFFDADAPHGPEELSKLPIRYLSIISYPQGGGHE</sequence>
<accession>A0A2T5B3M1</accession>
<dbReference type="RefSeq" id="WP_245414422.1">
    <property type="nucleotide sequence ID" value="NZ_JBHEEX010000005.1"/>
</dbReference>
<dbReference type="Gene3D" id="1.10.260.40">
    <property type="entry name" value="lambda repressor-like DNA-binding domains"/>
    <property type="match status" value="1"/>
</dbReference>
<evidence type="ECO:0000313" key="5">
    <source>
        <dbReference type="Proteomes" id="UP000241247"/>
    </source>
</evidence>
<keyword evidence="5" id="KW-1185">Reference proteome</keyword>
<dbReference type="InterPro" id="IPR001387">
    <property type="entry name" value="Cro/C1-type_HTH"/>
</dbReference>
<dbReference type="GO" id="GO:0003677">
    <property type="term" value="F:DNA binding"/>
    <property type="evidence" value="ECO:0007669"/>
    <property type="project" value="UniProtKB-KW"/>
</dbReference>
<organism evidence="4 5">
    <name type="scientific">Mycoplana dimorpha</name>
    <dbReference type="NCBI Taxonomy" id="28320"/>
    <lineage>
        <taxon>Bacteria</taxon>
        <taxon>Pseudomonadati</taxon>
        <taxon>Pseudomonadota</taxon>
        <taxon>Alphaproteobacteria</taxon>
        <taxon>Hyphomicrobiales</taxon>
        <taxon>Rhizobiaceae</taxon>
        <taxon>Mycoplana</taxon>
    </lineage>
</organism>
<dbReference type="PANTHER" id="PTHR46797">
    <property type="entry name" value="HTH-TYPE TRANSCRIPTIONAL REGULATOR"/>
    <property type="match status" value="1"/>
</dbReference>
<dbReference type="Gene3D" id="2.60.120.10">
    <property type="entry name" value="Jelly Rolls"/>
    <property type="match status" value="1"/>
</dbReference>
<dbReference type="SUPFAM" id="SSF51182">
    <property type="entry name" value="RmlC-like cupins"/>
    <property type="match status" value="1"/>
</dbReference>
<gene>
    <name evidence="4" type="ORF">C7449_106271</name>
</gene>
<evidence type="ECO:0000259" key="3">
    <source>
        <dbReference type="PROSITE" id="PS50943"/>
    </source>
</evidence>
<dbReference type="InterPro" id="IPR013096">
    <property type="entry name" value="Cupin_2"/>
</dbReference>
<comment type="caution">
    <text evidence="4">The sequence shown here is derived from an EMBL/GenBank/DDBJ whole genome shotgun (WGS) entry which is preliminary data.</text>
</comment>
<dbReference type="InterPro" id="IPR014710">
    <property type="entry name" value="RmlC-like_jellyroll"/>
</dbReference>
<feature type="region of interest" description="Disordered" evidence="2">
    <location>
        <begin position="21"/>
        <end position="42"/>
    </location>
</feature>
<evidence type="ECO:0000313" key="4">
    <source>
        <dbReference type="EMBL" id="PTM93585.1"/>
    </source>
</evidence>
<dbReference type="InterPro" id="IPR010982">
    <property type="entry name" value="Lambda_DNA-bd_dom_sf"/>
</dbReference>
<feature type="compositionally biased region" description="Low complexity" evidence="2">
    <location>
        <begin position="21"/>
        <end position="35"/>
    </location>
</feature>
<reference evidence="4 5" key="1">
    <citation type="submission" date="2018-04" db="EMBL/GenBank/DDBJ databases">
        <title>Genomic Encyclopedia of Type Strains, Phase IV (KMG-IV): sequencing the most valuable type-strain genomes for metagenomic binning, comparative biology and taxonomic classification.</title>
        <authorList>
            <person name="Goeker M."/>
        </authorList>
    </citation>
    <scope>NUCLEOTIDE SEQUENCE [LARGE SCALE GENOMIC DNA]</scope>
    <source>
        <strain evidence="4 5">DSM 7138</strain>
    </source>
</reference>
<proteinExistence type="predicted"/>
<dbReference type="Pfam" id="PF01381">
    <property type="entry name" value="HTH_3"/>
    <property type="match status" value="1"/>
</dbReference>
<feature type="domain" description="HTH cro/C1-type" evidence="3">
    <location>
        <begin position="59"/>
        <end position="113"/>
    </location>
</feature>
<dbReference type="Proteomes" id="UP000241247">
    <property type="component" value="Unassembled WGS sequence"/>
</dbReference>
<keyword evidence="1" id="KW-0238">DNA-binding</keyword>